<organism evidence="2 3">
    <name type="scientific">Pleurodeles waltl</name>
    <name type="common">Iberian ribbed newt</name>
    <dbReference type="NCBI Taxonomy" id="8319"/>
    <lineage>
        <taxon>Eukaryota</taxon>
        <taxon>Metazoa</taxon>
        <taxon>Chordata</taxon>
        <taxon>Craniata</taxon>
        <taxon>Vertebrata</taxon>
        <taxon>Euteleostomi</taxon>
        <taxon>Amphibia</taxon>
        <taxon>Batrachia</taxon>
        <taxon>Caudata</taxon>
        <taxon>Salamandroidea</taxon>
        <taxon>Salamandridae</taxon>
        <taxon>Pleurodelinae</taxon>
        <taxon>Pleurodeles</taxon>
    </lineage>
</organism>
<dbReference type="AlphaFoldDB" id="A0AAV7P4D7"/>
<evidence type="ECO:0000313" key="3">
    <source>
        <dbReference type="Proteomes" id="UP001066276"/>
    </source>
</evidence>
<accession>A0AAV7P4D7</accession>
<reference evidence="2" key="1">
    <citation type="journal article" date="2022" name="bioRxiv">
        <title>Sequencing and chromosome-scale assembly of the giantPleurodeles waltlgenome.</title>
        <authorList>
            <person name="Brown T."/>
            <person name="Elewa A."/>
            <person name="Iarovenko S."/>
            <person name="Subramanian E."/>
            <person name="Araus A.J."/>
            <person name="Petzold A."/>
            <person name="Susuki M."/>
            <person name="Suzuki K.-i.T."/>
            <person name="Hayashi T."/>
            <person name="Toyoda A."/>
            <person name="Oliveira C."/>
            <person name="Osipova E."/>
            <person name="Leigh N.D."/>
            <person name="Simon A."/>
            <person name="Yun M.H."/>
        </authorList>
    </citation>
    <scope>NUCLEOTIDE SEQUENCE</scope>
    <source>
        <strain evidence="2">20211129_DDA</strain>
        <tissue evidence="2">Liver</tissue>
    </source>
</reference>
<proteinExistence type="predicted"/>
<sequence>MREKSPVNCNLKPALLDTFLKRKPQMESGVGDVAVNPPNIEQHGGQLVDPDTDEPQAEKGGEGMDGNVLRRTSLLTNLAGEAMRNQTRRQGRSLQNWVLSCPLLALNRGDRSVTGSPLKQKKRNAHSGSACHPHTFMATKDLHWDYTTTLLHDGSGVHPSFETQSGVISLETIYRSIMEHREESKAKAESRRTQLACRKV</sequence>
<protein>
    <submittedName>
        <fullName evidence="2">Uncharacterized protein</fullName>
    </submittedName>
</protein>
<evidence type="ECO:0000256" key="1">
    <source>
        <dbReference type="SAM" id="MobiDB-lite"/>
    </source>
</evidence>
<evidence type="ECO:0000313" key="2">
    <source>
        <dbReference type="EMBL" id="KAJ1123141.1"/>
    </source>
</evidence>
<dbReference type="Proteomes" id="UP001066276">
    <property type="component" value="Chromosome 7"/>
</dbReference>
<gene>
    <name evidence="2" type="ORF">NDU88_001614</name>
</gene>
<name>A0AAV7P4D7_PLEWA</name>
<comment type="caution">
    <text evidence="2">The sequence shown here is derived from an EMBL/GenBank/DDBJ whole genome shotgun (WGS) entry which is preliminary data.</text>
</comment>
<feature type="region of interest" description="Disordered" evidence="1">
    <location>
        <begin position="27"/>
        <end position="66"/>
    </location>
</feature>
<keyword evidence="3" id="KW-1185">Reference proteome</keyword>
<dbReference type="EMBL" id="JANPWB010000011">
    <property type="protein sequence ID" value="KAJ1123141.1"/>
    <property type="molecule type" value="Genomic_DNA"/>
</dbReference>